<reference evidence="2" key="1">
    <citation type="submission" date="2024-04" db="EMBL/GenBank/DDBJ databases">
        <title>Salinicola lusitanus LLJ914,a marine bacterium isolated from the Okinawa Trough.</title>
        <authorList>
            <person name="Li J."/>
        </authorList>
    </citation>
    <scope>NUCLEOTIDE SEQUENCE [LARGE SCALE GENOMIC DNA]</scope>
</reference>
<evidence type="ECO:0000313" key="1">
    <source>
        <dbReference type="EMBL" id="KAK7944299.1"/>
    </source>
</evidence>
<protein>
    <submittedName>
        <fullName evidence="1">Uncharacterized protein</fullName>
    </submittedName>
</protein>
<dbReference type="AlphaFoldDB" id="A0AAW0QD42"/>
<dbReference type="Proteomes" id="UP001460270">
    <property type="component" value="Unassembled WGS sequence"/>
</dbReference>
<name>A0AAW0QD42_9GOBI</name>
<evidence type="ECO:0000313" key="2">
    <source>
        <dbReference type="Proteomes" id="UP001460270"/>
    </source>
</evidence>
<comment type="caution">
    <text evidence="1">The sequence shown here is derived from an EMBL/GenBank/DDBJ whole genome shotgun (WGS) entry which is preliminary data.</text>
</comment>
<accession>A0AAW0QD42</accession>
<keyword evidence="2" id="KW-1185">Reference proteome</keyword>
<organism evidence="1 2">
    <name type="scientific">Mugilogobius chulae</name>
    <name type="common">yellowstripe goby</name>
    <dbReference type="NCBI Taxonomy" id="88201"/>
    <lineage>
        <taxon>Eukaryota</taxon>
        <taxon>Metazoa</taxon>
        <taxon>Chordata</taxon>
        <taxon>Craniata</taxon>
        <taxon>Vertebrata</taxon>
        <taxon>Euteleostomi</taxon>
        <taxon>Actinopterygii</taxon>
        <taxon>Neopterygii</taxon>
        <taxon>Teleostei</taxon>
        <taxon>Neoteleostei</taxon>
        <taxon>Acanthomorphata</taxon>
        <taxon>Gobiaria</taxon>
        <taxon>Gobiiformes</taxon>
        <taxon>Gobioidei</taxon>
        <taxon>Gobiidae</taxon>
        <taxon>Gobionellinae</taxon>
        <taxon>Mugilogobius</taxon>
    </lineage>
</organism>
<sequence length="144" mass="16523">MVIYVNMIILHNFVQQRASFTDAATQLKLKVIIVEKGGCSEQLIRKNNPALDQIRSCSGPDYTEDGVYGEAKKESTIFPESHELQVLKEEEHPLLSLCRSLVQREEQMMTEEGLSEDQQTQLHLDLKQLWSQIQEEIGKSFSRT</sequence>
<dbReference type="EMBL" id="JBBPFD010000001">
    <property type="protein sequence ID" value="KAK7944299.1"/>
    <property type="molecule type" value="Genomic_DNA"/>
</dbReference>
<gene>
    <name evidence="1" type="ORF">WMY93_000027</name>
</gene>
<proteinExistence type="predicted"/>